<comment type="caution">
    <text evidence="1">The sequence shown here is derived from an EMBL/GenBank/DDBJ whole genome shotgun (WGS) entry which is preliminary data.</text>
</comment>
<feature type="non-terminal residue" evidence="1">
    <location>
        <position position="1"/>
    </location>
</feature>
<sequence length="35" mass="3755">AGSVTCDNCGDSGHDAAHCFKGFSRQTDFGHQRKN</sequence>
<dbReference type="Proteomes" id="UP000663824">
    <property type="component" value="Unassembled WGS sequence"/>
</dbReference>
<gene>
    <name evidence="1" type="ORF">MBJ925_LOCUS18427</name>
</gene>
<proteinExistence type="predicted"/>
<accession>A0A816SDW4</accession>
<name>A0A816SDW4_9BILA</name>
<dbReference type="AlphaFoldDB" id="A0A816SDW4"/>
<evidence type="ECO:0000313" key="1">
    <source>
        <dbReference type="EMBL" id="CAF2080237.1"/>
    </source>
</evidence>
<reference evidence="1" key="1">
    <citation type="submission" date="2021-02" db="EMBL/GenBank/DDBJ databases">
        <authorList>
            <person name="Nowell W R."/>
        </authorList>
    </citation>
    <scope>NUCLEOTIDE SEQUENCE</scope>
</reference>
<protein>
    <recommendedName>
        <fullName evidence="3">CCHC-type domain-containing protein</fullName>
    </recommendedName>
</protein>
<evidence type="ECO:0008006" key="3">
    <source>
        <dbReference type="Google" id="ProtNLM"/>
    </source>
</evidence>
<evidence type="ECO:0000313" key="2">
    <source>
        <dbReference type="Proteomes" id="UP000663824"/>
    </source>
</evidence>
<organism evidence="1 2">
    <name type="scientific">Rotaria magnacalcarata</name>
    <dbReference type="NCBI Taxonomy" id="392030"/>
    <lineage>
        <taxon>Eukaryota</taxon>
        <taxon>Metazoa</taxon>
        <taxon>Spiralia</taxon>
        <taxon>Gnathifera</taxon>
        <taxon>Rotifera</taxon>
        <taxon>Eurotatoria</taxon>
        <taxon>Bdelloidea</taxon>
        <taxon>Philodinida</taxon>
        <taxon>Philodinidae</taxon>
        <taxon>Rotaria</taxon>
    </lineage>
</organism>
<dbReference type="EMBL" id="CAJNRE010009219">
    <property type="protein sequence ID" value="CAF2080237.1"/>
    <property type="molecule type" value="Genomic_DNA"/>
</dbReference>